<dbReference type="InterPro" id="IPR052350">
    <property type="entry name" value="Metallo-dep_Lactonases"/>
</dbReference>
<dbReference type="SUPFAM" id="SSF51556">
    <property type="entry name" value="Metallo-dependent hydrolases"/>
    <property type="match status" value="1"/>
</dbReference>
<dbReference type="Pfam" id="PF04909">
    <property type="entry name" value="Amidohydro_2"/>
    <property type="match status" value="1"/>
</dbReference>
<comment type="caution">
    <text evidence="4">The sequence shown here is derived from an EMBL/GenBank/DDBJ whole genome shotgun (WGS) entry which is preliminary data.</text>
</comment>
<dbReference type="Gene3D" id="3.20.20.140">
    <property type="entry name" value="Metal-dependent hydrolases"/>
    <property type="match status" value="1"/>
</dbReference>
<dbReference type="InterPro" id="IPR032466">
    <property type="entry name" value="Metal_Hydrolase"/>
</dbReference>
<dbReference type="Proteomes" id="UP001219297">
    <property type="component" value="Unassembled WGS sequence"/>
</dbReference>
<accession>A0ABT5V778</accession>
<organism evidence="4 5">
    <name type="scientific">Actinotignum sanguinis</name>
    <dbReference type="NCBI Taxonomy" id="1445614"/>
    <lineage>
        <taxon>Bacteria</taxon>
        <taxon>Bacillati</taxon>
        <taxon>Actinomycetota</taxon>
        <taxon>Actinomycetes</taxon>
        <taxon>Actinomycetales</taxon>
        <taxon>Actinomycetaceae</taxon>
        <taxon>Actinotignum</taxon>
    </lineage>
</organism>
<proteinExistence type="inferred from homology"/>
<evidence type="ECO:0000313" key="5">
    <source>
        <dbReference type="Proteomes" id="UP001219297"/>
    </source>
</evidence>
<comment type="similarity">
    <text evidence="1">Belongs to the metallo-dependent hydrolases superfamily.</text>
</comment>
<feature type="region of interest" description="Disordered" evidence="2">
    <location>
        <begin position="123"/>
        <end position="143"/>
    </location>
</feature>
<reference evidence="4 5" key="1">
    <citation type="submission" date="2023-02" db="EMBL/GenBank/DDBJ databases">
        <title>Defining the Infant Male Urobiome and Moving Towards Mechanisms in Urobiome Research.</title>
        <authorList>
            <person name="Reasoner S."/>
            <person name="Flores V."/>
            <person name="Van Horn G."/>
            <person name="Morales G."/>
            <person name="Peard L."/>
            <person name="Abelson B."/>
            <person name="Manuel C."/>
            <person name="Lee J."/>
            <person name="Baker B."/>
            <person name="Williams T."/>
            <person name="Schmitz J."/>
            <person name="Clayton D."/>
            <person name="Hadjifrangiskou M."/>
        </authorList>
    </citation>
    <scope>NUCLEOTIDE SEQUENCE [LARGE SCALE GENOMIC DNA]</scope>
    <source>
        <strain evidence="4 5">AS1053</strain>
    </source>
</reference>
<dbReference type="PANTHER" id="PTHR43569:SF1">
    <property type="entry name" value="BLL3371 PROTEIN"/>
    <property type="match status" value="1"/>
</dbReference>
<dbReference type="InterPro" id="IPR006680">
    <property type="entry name" value="Amidohydro-rel"/>
</dbReference>
<dbReference type="GeneID" id="83608706"/>
<name>A0ABT5V778_9ACTO</name>
<feature type="domain" description="Amidohydrolase-related" evidence="3">
    <location>
        <begin position="9"/>
        <end position="302"/>
    </location>
</feature>
<dbReference type="PANTHER" id="PTHR43569">
    <property type="entry name" value="AMIDOHYDROLASE"/>
    <property type="match status" value="1"/>
</dbReference>
<feature type="compositionally biased region" description="Polar residues" evidence="2">
    <location>
        <begin position="128"/>
        <end position="143"/>
    </location>
</feature>
<evidence type="ECO:0000259" key="3">
    <source>
        <dbReference type="Pfam" id="PF04909"/>
    </source>
</evidence>
<sequence>MELYTGPVIDAHHHFWEPHLGYQPWLRPDAHIPFRYGNYDPIKVDFVPADLTDLAASINLNLVGSVTMETEWELDDPVGEMRYTQNIADRFGLPNAGVGHAILKDPQVQGTLEELAEIPIVRGVRNKPGQSDSPVSAESNPSLLTDPQWQKGYAALRAVGFSFDLQVAWWHMTEAKTVLEQNPDIPLIINHSGLPADRHPDMIAGWVRALDFMAQYPQVSIKISGIGLKDQPWTVENNRPIVERITEIFGTERIMFASNFPVDSIAGSFADIWNGFREITSGWSQAEQRAAYAENAVRIYRLPQDLLNTTSEAVRTAAHAEK</sequence>
<evidence type="ECO:0000313" key="4">
    <source>
        <dbReference type="EMBL" id="MDE1656814.1"/>
    </source>
</evidence>
<keyword evidence="5" id="KW-1185">Reference proteome</keyword>
<evidence type="ECO:0000256" key="2">
    <source>
        <dbReference type="SAM" id="MobiDB-lite"/>
    </source>
</evidence>
<protein>
    <submittedName>
        <fullName evidence="4">Amidohydrolase family protein</fullName>
    </submittedName>
</protein>
<dbReference type="EMBL" id="JARBHI010000016">
    <property type="protein sequence ID" value="MDE1656814.1"/>
    <property type="molecule type" value="Genomic_DNA"/>
</dbReference>
<dbReference type="RefSeq" id="WP_274778609.1">
    <property type="nucleotide sequence ID" value="NZ_JARBHI010000016.1"/>
</dbReference>
<evidence type="ECO:0000256" key="1">
    <source>
        <dbReference type="ARBA" id="ARBA00038310"/>
    </source>
</evidence>
<gene>
    <name evidence="4" type="ORF">PWJ81_06995</name>
</gene>